<dbReference type="AlphaFoldDB" id="A0A8S1M529"/>
<dbReference type="EMBL" id="CAJJDM010000053">
    <property type="protein sequence ID" value="CAD8074849.1"/>
    <property type="molecule type" value="Genomic_DNA"/>
</dbReference>
<keyword evidence="2" id="KW-1185">Reference proteome</keyword>
<protein>
    <submittedName>
        <fullName evidence="1">Uncharacterized protein</fullName>
    </submittedName>
</protein>
<accession>A0A8S1M529</accession>
<proteinExistence type="predicted"/>
<organism evidence="1 2">
    <name type="scientific">Paramecium primaurelia</name>
    <dbReference type="NCBI Taxonomy" id="5886"/>
    <lineage>
        <taxon>Eukaryota</taxon>
        <taxon>Sar</taxon>
        <taxon>Alveolata</taxon>
        <taxon>Ciliophora</taxon>
        <taxon>Intramacronucleata</taxon>
        <taxon>Oligohymenophorea</taxon>
        <taxon>Peniculida</taxon>
        <taxon>Parameciidae</taxon>
        <taxon>Paramecium</taxon>
    </lineage>
</organism>
<reference evidence="1" key="1">
    <citation type="submission" date="2021-01" db="EMBL/GenBank/DDBJ databases">
        <authorList>
            <consortium name="Genoscope - CEA"/>
            <person name="William W."/>
        </authorList>
    </citation>
    <scope>NUCLEOTIDE SEQUENCE</scope>
</reference>
<dbReference type="OMA" id="YENQQEP"/>
<dbReference type="Proteomes" id="UP000688137">
    <property type="component" value="Unassembled WGS sequence"/>
</dbReference>
<sequence length="258" mass="30975">MIPLYVNYGYQQEANIVNIPKQIYLLQNDNPNMRQIQRYYQIIEKFLKALHNLQNAQNQPDFVLKYPIVIQITFNNFMVHLGKTKTDLFSKNECIFKTSNLIVPSYHTQEIPSYPKIQLPIQKKRQINFMQDQKDSKNIPKNYCKSIITFACKDQQNLCFKILKDQLKVVKFLDKISQYKKQLLNIKIFSTLLQKSDDPEEEEYRRAFRIISQIFIKKQAINYIFNSKIVQHNWHMRYRLQIYKGVKNPDNFSHIKNL</sequence>
<name>A0A8S1M529_PARPR</name>
<evidence type="ECO:0000313" key="2">
    <source>
        <dbReference type="Proteomes" id="UP000688137"/>
    </source>
</evidence>
<evidence type="ECO:0000313" key="1">
    <source>
        <dbReference type="EMBL" id="CAD8074849.1"/>
    </source>
</evidence>
<comment type="caution">
    <text evidence="1">The sequence shown here is derived from an EMBL/GenBank/DDBJ whole genome shotgun (WGS) entry which is preliminary data.</text>
</comment>
<gene>
    <name evidence="1" type="ORF">PPRIM_AZ9-3.1.T0530185</name>
</gene>